<proteinExistence type="predicted"/>
<dbReference type="PANTHER" id="PTHR35848:SF6">
    <property type="entry name" value="CUPIN TYPE-2 DOMAIN-CONTAINING PROTEIN"/>
    <property type="match status" value="1"/>
</dbReference>
<sequence>MIAVPHVPSARTAEDIAHLPRTGVLGGELQLHSEGTTLVEFVLPDRFPGGPDVPVKVNWWSLAPGESTPPESHRVHEMWLISAGEADLELGDETIRVRAGQSVFIPSQVPHHAVSRGPGPLVGFAVWWEPR</sequence>
<evidence type="ECO:0000313" key="3">
    <source>
        <dbReference type="EMBL" id="QNP65943.1"/>
    </source>
</evidence>
<reference evidence="3 4" key="1">
    <citation type="submission" date="2020-08" db="EMBL/GenBank/DDBJ databases">
        <title>A novel species.</title>
        <authorList>
            <person name="Gao J."/>
        </authorList>
    </citation>
    <scope>NUCLEOTIDE SEQUENCE [LARGE SCALE GENOMIC DNA]</scope>
    <source>
        <strain evidence="3 4">CRPJ-33</strain>
    </source>
</reference>
<gene>
    <name evidence="3" type="ORF">IAG43_25480</name>
</gene>
<keyword evidence="4" id="KW-1185">Reference proteome</keyword>
<dbReference type="AlphaFoldDB" id="A0A7H0HZH7"/>
<protein>
    <submittedName>
        <fullName evidence="3">Cupin domain-containing protein</fullName>
    </submittedName>
</protein>
<evidence type="ECO:0000256" key="1">
    <source>
        <dbReference type="ARBA" id="ARBA00022723"/>
    </source>
</evidence>
<dbReference type="SUPFAM" id="SSF51182">
    <property type="entry name" value="RmlC-like cupins"/>
    <property type="match status" value="1"/>
</dbReference>
<dbReference type="EMBL" id="CP060825">
    <property type="protein sequence ID" value="QNP65943.1"/>
    <property type="molecule type" value="Genomic_DNA"/>
</dbReference>
<dbReference type="InterPro" id="IPR014710">
    <property type="entry name" value="RmlC-like_jellyroll"/>
</dbReference>
<evidence type="ECO:0000313" key="4">
    <source>
        <dbReference type="Proteomes" id="UP000516230"/>
    </source>
</evidence>
<dbReference type="RefSeq" id="WP_187743007.1">
    <property type="nucleotide sequence ID" value="NZ_CP060825.1"/>
</dbReference>
<dbReference type="Pfam" id="PF07883">
    <property type="entry name" value="Cupin_2"/>
    <property type="match status" value="1"/>
</dbReference>
<name>A0A7H0HZH7_9ACTN</name>
<dbReference type="InterPro" id="IPR013096">
    <property type="entry name" value="Cupin_2"/>
</dbReference>
<keyword evidence="1" id="KW-0479">Metal-binding</keyword>
<dbReference type="Proteomes" id="UP000516230">
    <property type="component" value="Chromosome"/>
</dbReference>
<dbReference type="PANTHER" id="PTHR35848">
    <property type="entry name" value="OXALATE-BINDING PROTEIN"/>
    <property type="match status" value="1"/>
</dbReference>
<dbReference type="InterPro" id="IPR011051">
    <property type="entry name" value="RmlC_Cupin_sf"/>
</dbReference>
<organism evidence="3 4">
    <name type="scientific">Streptomyces genisteinicus</name>
    <dbReference type="NCBI Taxonomy" id="2768068"/>
    <lineage>
        <taxon>Bacteria</taxon>
        <taxon>Bacillati</taxon>
        <taxon>Actinomycetota</taxon>
        <taxon>Actinomycetes</taxon>
        <taxon>Kitasatosporales</taxon>
        <taxon>Streptomycetaceae</taxon>
        <taxon>Streptomyces</taxon>
    </lineage>
</organism>
<dbReference type="InterPro" id="IPR051610">
    <property type="entry name" value="GPI/OXD"/>
</dbReference>
<dbReference type="KEGG" id="sgj:IAG43_25480"/>
<dbReference type="GO" id="GO:0046872">
    <property type="term" value="F:metal ion binding"/>
    <property type="evidence" value="ECO:0007669"/>
    <property type="project" value="UniProtKB-KW"/>
</dbReference>
<accession>A0A7H0HZH7</accession>
<feature type="domain" description="Cupin type-2" evidence="2">
    <location>
        <begin position="59"/>
        <end position="126"/>
    </location>
</feature>
<dbReference type="Gene3D" id="2.60.120.10">
    <property type="entry name" value="Jelly Rolls"/>
    <property type="match status" value="1"/>
</dbReference>
<evidence type="ECO:0000259" key="2">
    <source>
        <dbReference type="Pfam" id="PF07883"/>
    </source>
</evidence>